<accession>A0A497EPY2</accession>
<comment type="caution">
    <text evidence="1">The sequence shown here is derived from an EMBL/GenBank/DDBJ whole genome shotgun (WGS) entry which is preliminary data.</text>
</comment>
<dbReference type="Proteomes" id="UP000278475">
    <property type="component" value="Unassembled WGS sequence"/>
</dbReference>
<proteinExistence type="predicted"/>
<evidence type="ECO:0000313" key="2">
    <source>
        <dbReference type="Proteomes" id="UP000278475"/>
    </source>
</evidence>
<keyword evidence="1" id="KW-0547">Nucleotide-binding</keyword>
<protein>
    <submittedName>
        <fullName evidence="1">Superfamily I DNA and RNA helicase and helicaseubunit</fullName>
    </submittedName>
</protein>
<evidence type="ECO:0000313" key="1">
    <source>
        <dbReference type="EMBL" id="RLE48618.1"/>
    </source>
</evidence>
<keyword evidence="1" id="KW-0067">ATP-binding</keyword>
<organism evidence="1 2">
    <name type="scientific">Thermoproteota archaeon</name>
    <dbReference type="NCBI Taxonomy" id="2056631"/>
    <lineage>
        <taxon>Archaea</taxon>
        <taxon>Thermoproteota</taxon>
    </lineage>
</organism>
<keyword evidence="1" id="KW-0378">Hydrolase</keyword>
<dbReference type="Gene3D" id="1.20.120.330">
    <property type="entry name" value="Nucleotidyltransferases domain 2"/>
    <property type="match status" value="1"/>
</dbReference>
<gene>
    <name evidence="1" type="ORF">DRJ31_06795</name>
</gene>
<name>A0A497EPY2_9CREN</name>
<dbReference type="GO" id="GO:0004386">
    <property type="term" value="F:helicase activity"/>
    <property type="evidence" value="ECO:0007669"/>
    <property type="project" value="UniProtKB-KW"/>
</dbReference>
<dbReference type="PANTHER" id="PTHR34237:SF4">
    <property type="entry name" value="PAREP1 FAMILY PROTEIN"/>
    <property type="match status" value="1"/>
</dbReference>
<dbReference type="PANTHER" id="PTHR34237">
    <property type="entry name" value="PAREP8-RELATED"/>
    <property type="match status" value="1"/>
</dbReference>
<dbReference type="Pfam" id="PF05942">
    <property type="entry name" value="PaREP1"/>
    <property type="match status" value="1"/>
</dbReference>
<sequence length="152" mass="18187">MDLRSLVIETILRELRLDSNEEAEIRLELAEKNLEEARDYIKKNDLIQASEKLYKAVEECVKILAQLHKLPQYEKARTEGRWWTHLLGKSARKLSKILKEPRVEQTWAIAYEIHIWGFHEAKYSIEDIEDDIKHVEWIVEYTKKTIQRLSEK</sequence>
<reference evidence="1 2" key="1">
    <citation type="submission" date="2018-06" db="EMBL/GenBank/DDBJ databases">
        <title>Extensive metabolic versatility and redundancy in microbially diverse, dynamic hydrothermal sediments.</title>
        <authorList>
            <person name="Dombrowski N."/>
            <person name="Teske A."/>
            <person name="Baker B.J."/>
        </authorList>
    </citation>
    <scope>NUCLEOTIDE SEQUENCE [LARGE SCALE GENOMIC DNA]</scope>
    <source>
        <strain evidence="1">B66_G16</strain>
    </source>
</reference>
<dbReference type="AlphaFoldDB" id="A0A497EPY2"/>
<dbReference type="InterPro" id="IPR010268">
    <property type="entry name" value="PaREP1"/>
</dbReference>
<dbReference type="EMBL" id="QMQV01000065">
    <property type="protein sequence ID" value="RLE48618.1"/>
    <property type="molecule type" value="Genomic_DNA"/>
</dbReference>
<keyword evidence="1" id="KW-0347">Helicase</keyword>